<dbReference type="RefSeq" id="WP_190178288.1">
    <property type="nucleotide sequence ID" value="NZ_BMVF01000007.1"/>
</dbReference>
<protein>
    <submittedName>
        <fullName evidence="1">Uncharacterized protein</fullName>
    </submittedName>
</protein>
<accession>A0A919CX05</accession>
<name>A0A919CX05_9ACTN</name>
<organism evidence="1 2">
    <name type="scientific">Streptomyces naganishii JCM 4654</name>
    <dbReference type="NCBI Taxonomy" id="1306179"/>
    <lineage>
        <taxon>Bacteria</taxon>
        <taxon>Bacillati</taxon>
        <taxon>Actinomycetota</taxon>
        <taxon>Actinomycetes</taxon>
        <taxon>Kitasatosporales</taxon>
        <taxon>Streptomycetaceae</taxon>
        <taxon>Streptomyces</taxon>
    </lineage>
</organism>
<gene>
    <name evidence="1" type="ORF">GCM10010508_29700</name>
</gene>
<dbReference type="EMBL" id="BMVF01000007">
    <property type="protein sequence ID" value="GHD89318.1"/>
    <property type="molecule type" value="Genomic_DNA"/>
</dbReference>
<reference evidence="1" key="1">
    <citation type="journal article" date="2014" name="Int. J. Syst. Evol. Microbiol.">
        <title>Complete genome sequence of Corynebacterium casei LMG S-19264T (=DSM 44701T), isolated from a smear-ripened cheese.</title>
        <authorList>
            <consortium name="US DOE Joint Genome Institute (JGI-PGF)"/>
            <person name="Walter F."/>
            <person name="Albersmeier A."/>
            <person name="Kalinowski J."/>
            <person name="Ruckert C."/>
        </authorList>
    </citation>
    <scope>NUCLEOTIDE SEQUENCE</scope>
    <source>
        <strain evidence="1">JCM 4654</strain>
    </source>
</reference>
<dbReference type="Proteomes" id="UP000608955">
    <property type="component" value="Unassembled WGS sequence"/>
</dbReference>
<comment type="caution">
    <text evidence="1">The sequence shown here is derived from an EMBL/GenBank/DDBJ whole genome shotgun (WGS) entry which is preliminary data.</text>
</comment>
<proteinExistence type="predicted"/>
<dbReference type="InterPro" id="IPR025851">
    <property type="entry name" value="SUKH-4"/>
</dbReference>
<dbReference type="Pfam" id="PF14435">
    <property type="entry name" value="SUKH-4"/>
    <property type="match status" value="1"/>
</dbReference>
<sequence>MRTTCTAAAVITRTGEVAARFAPYATHRRGSSGLALDLPGRLLEREFGRGRLIRFEEVDFPPTLTHEPTRRFLTETGLPDDPRLLAQDTDIPLPTLAEHHADDPATELPPRAAHLIHLGTMPGARTPLLDGATGEIHLWSPSQATVHPLNEDISTLAHSLILLHRAIG</sequence>
<evidence type="ECO:0000313" key="1">
    <source>
        <dbReference type="EMBL" id="GHD89318.1"/>
    </source>
</evidence>
<keyword evidence="2" id="KW-1185">Reference proteome</keyword>
<evidence type="ECO:0000313" key="2">
    <source>
        <dbReference type="Proteomes" id="UP000608955"/>
    </source>
</evidence>
<reference evidence="1" key="2">
    <citation type="submission" date="2020-09" db="EMBL/GenBank/DDBJ databases">
        <authorList>
            <person name="Sun Q."/>
            <person name="Ohkuma M."/>
        </authorList>
    </citation>
    <scope>NUCLEOTIDE SEQUENCE</scope>
    <source>
        <strain evidence="1">JCM 4654</strain>
    </source>
</reference>
<dbReference type="AlphaFoldDB" id="A0A919CX05"/>